<keyword evidence="2" id="KW-1185">Reference proteome</keyword>
<name>A0ABN7X8E1_GIGMA</name>
<gene>
    <name evidence="1" type="ORF">GMARGA_LOCUS39405</name>
</gene>
<sequence>RMYVNHCCVQNTNQCLSRDLQNVNFVPFLSTQPKYLFLTVDHVNNPFLNLDNEKYFLTKNPNKITIITAMYARIKTNKWTGDKNEEVKIFINTKNRILKDLTRKNEKIRFEKLMFLEDTKAAVQFKALEVLMELVEISEWKKDAKENINKLQTVL</sequence>
<dbReference type="EMBL" id="CAJVQB010093820">
    <property type="protein sequence ID" value="CAG8848873.1"/>
    <property type="molecule type" value="Genomic_DNA"/>
</dbReference>
<feature type="non-terminal residue" evidence="1">
    <location>
        <position position="1"/>
    </location>
</feature>
<evidence type="ECO:0000313" key="1">
    <source>
        <dbReference type="EMBL" id="CAG8848873.1"/>
    </source>
</evidence>
<organism evidence="1 2">
    <name type="scientific">Gigaspora margarita</name>
    <dbReference type="NCBI Taxonomy" id="4874"/>
    <lineage>
        <taxon>Eukaryota</taxon>
        <taxon>Fungi</taxon>
        <taxon>Fungi incertae sedis</taxon>
        <taxon>Mucoromycota</taxon>
        <taxon>Glomeromycotina</taxon>
        <taxon>Glomeromycetes</taxon>
        <taxon>Diversisporales</taxon>
        <taxon>Gigasporaceae</taxon>
        <taxon>Gigaspora</taxon>
    </lineage>
</organism>
<accession>A0ABN7X8E1</accession>
<evidence type="ECO:0000313" key="2">
    <source>
        <dbReference type="Proteomes" id="UP000789901"/>
    </source>
</evidence>
<comment type="caution">
    <text evidence="1">The sequence shown here is derived from an EMBL/GenBank/DDBJ whole genome shotgun (WGS) entry which is preliminary data.</text>
</comment>
<reference evidence="1 2" key="1">
    <citation type="submission" date="2021-06" db="EMBL/GenBank/DDBJ databases">
        <authorList>
            <person name="Kallberg Y."/>
            <person name="Tangrot J."/>
            <person name="Rosling A."/>
        </authorList>
    </citation>
    <scope>NUCLEOTIDE SEQUENCE [LARGE SCALE GENOMIC DNA]</scope>
    <source>
        <strain evidence="1 2">120-4 pot B 10/14</strain>
    </source>
</reference>
<protein>
    <submittedName>
        <fullName evidence="1">7107_t:CDS:1</fullName>
    </submittedName>
</protein>
<feature type="non-terminal residue" evidence="1">
    <location>
        <position position="155"/>
    </location>
</feature>
<proteinExistence type="predicted"/>
<dbReference type="Proteomes" id="UP000789901">
    <property type="component" value="Unassembled WGS sequence"/>
</dbReference>